<dbReference type="GO" id="GO:0005829">
    <property type="term" value="C:cytosol"/>
    <property type="evidence" value="ECO:0007669"/>
    <property type="project" value="TreeGrafter"/>
</dbReference>
<dbReference type="SUPFAM" id="SSF47413">
    <property type="entry name" value="lambda repressor-like DNA-binding domains"/>
    <property type="match status" value="1"/>
</dbReference>
<dbReference type="InterPro" id="IPR013096">
    <property type="entry name" value="Cupin_2"/>
</dbReference>
<dbReference type="Pfam" id="PF07883">
    <property type="entry name" value="Cupin_2"/>
    <property type="match status" value="1"/>
</dbReference>
<evidence type="ECO:0000259" key="2">
    <source>
        <dbReference type="PROSITE" id="PS50943"/>
    </source>
</evidence>
<dbReference type="CDD" id="cd00093">
    <property type="entry name" value="HTH_XRE"/>
    <property type="match status" value="1"/>
</dbReference>
<dbReference type="SUPFAM" id="SSF51182">
    <property type="entry name" value="RmlC-like cupins"/>
    <property type="match status" value="1"/>
</dbReference>
<dbReference type="AlphaFoldDB" id="A0A369TCN6"/>
<dbReference type="CDD" id="cd02209">
    <property type="entry name" value="cupin_XRE_C"/>
    <property type="match status" value="1"/>
</dbReference>
<dbReference type="InterPro" id="IPR050807">
    <property type="entry name" value="TransReg_Diox_bact_type"/>
</dbReference>
<dbReference type="EMBL" id="QPMH01000003">
    <property type="protein sequence ID" value="RDD63111.1"/>
    <property type="molecule type" value="Genomic_DNA"/>
</dbReference>
<dbReference type="GO" id="GO:0003700">
    <property type="term" value="F:DNA-binding transcription factor activity"/>
    <property type="evidence" value="ECO:0007669"/>
    <property type="project" value="TreeGrafter"/>
</dbReference>
<proteinExistence type="predicted"/>
<dbReference type="RefSeq" id="WP_114581061.1">
    <property type="nucleotide sequence ID" value="NZ_QPMH01000003.1"/>
</dbReference>
<evidence type="ECO:0000256" key="1">
    <source>
        <dbReference type="ARBA" id="ARBA00023125"/>
    </source>
</evidence>
<dbReference type="Pfam" id="PF13560">
    <property type="entry name" value="HTH_31"/>
    <property type="match status" value="1"/>
</dbReference>
<dbReference type="Gene3D" id="2.60.120.10">
    <property type="entry name" value="Jelly Rolls"/>
    <property type="match status" value="1"/>
</dbReference>
<dbReference type="PANTHER" id="PTHR46797:SF2">
    <property type="entry name" value="TRANSCRIPTIONAL REGULATOR"/>
    <property type="match status" value="1"/>
</dbReference>
<name>A0A369TCN6_9PROT</name>
<evidence type="ECO:0000313" key="3">
    <source>
        <dbReference type="EMBL" id="RDD63111.1"/>
    </source>
</evidence>
<dbReference type="InterPro" id="IPR011051">
    <property type="entry name" value="RmlC_Cupin_sf"/>
</dbReference>
<evidence type="ECO:0000313" key="4">
    <source>
        <dbReference type="Proteomes" id="UP000253941"/>
    </source>
</evidence>
<keyword evidence="1" id="KW-0238">DNA-binding</keyword>
<gene>
    <name evidence="3" type="ORF">DRB17_04895</name>
</gene>
<reference evidence="3 4" key="1">
    <citation type="submission" date="2018-07" db="EMBL/GenBank/DDBJ databases">
        <title>Venubactetium sediminum gen. nov., sp. nov., isolated from a marine solar saltern.</title>
        <authorList>
            <person name="Wang S."/>
        </authorList>
    </citation>
    <scope>NUCLEOTIDE SEQUENCE [LARGE SCALE GENOMIC DNA]</scope>
    <source>
        <strain evidence="3 4">WD2A32</strain>
    </source>
</reference>
<dbReference type="PROSITE" id="PS50943">
    <property type="entry name" value="HTH_CROC1"/>
    <property type="match status" value="1"/>
</dbReference>
<dbReference type="Proteomes" id="UP000253941">
    <property type="component" value="Unassembled WGS sequence"/>
</dbReference>
<comment type="caution">
    <text evidence="3">The sequence shown here is derived from an EMBL/GenBank/DDBJ whole genome shotgun (WGS) entry which is preliminary data.</text>
</comment>
<feature type="domain" description="HTH cro/C1-type" evidence="2">
    <location>
        <begin position="22"/>
        <end position="76"/>
    </location>
</feature>
<protein>
    <submittedName>
        <fullName evidence="3">Cupin domain-containing protein</fullName>
    </submittedName>
</protein>
<dbReference type="SMART" id="SM00530">
    <property type="entry name" value="HTH_XRE"/>
    <property type="match status" value="1"/>
</dbReference>
<dbReference type="Gene3D" id="1.10.260.40">
    <property type="entry name" value="lambda repressor-like DNA-binding domains"/>
    <property type="match status" value="1"/>
</dbReference>
<dbReference type="PANTHER" id="PTHR46797">
    <property type="entry name" value="HTH-TYPE TRANSCRIPTIONAL REGULATOR"/>
    <property type="match status" value="1"/>
</dbReference>
<organism evidence="3 4">
    <name type="scientific">Ferruginivarius sediminum</name>
    <dbReference type="NCBI Taxonomy" id="2661937"/>
    <lineage>
        <taxon>Bacteria</taxon>
        <taxon>Pseudomonadati</taxon>
        <taxon>Pseudomonadota</taxon>
        <taxon>Alphaproteobacteria</taxon>
        <taxon>Rhodospirillales</taxon>
        <taxon>Rhodospirillaceae</taxon>
        <taxon>Ferruginivarius</taxon>
    </lineage>
</organism>
<dbReference type="InterPro" id="IPR014710">
    <property type="entry name" value="RmlC-like_jellyroll"/>
</dbReference>
<dbReference type="InterPro" id="IPR001387">
    <property type="entry name" value="Cro/C1-type_HTH"/>
</dbReference>
<dbReference type="GO" id="GO:0003677">
    <property type="term" value="F:DNA binding"/>
    <property type="evidence" value="ECO:0007669"/>
    <property type="project" value="UniProtKB-KW"/>
</dbReference>
<dbReference type="InterPro" id="IPR010982">
    <property type="entry name" value="Lambda_DNA-bd_dom_sf"/>
</dbReference>
<sequence>MSKKADIQEDSDISNSRIGVRIRHLRQLRGLGLRTLAAQAGCSPSFLSRVENGVVNPSLTTLHNLVGVLETNISELFAETADDAEWVARAGRRPVIRTDSLRQRSGVELERLAPYTKGNLLQATVHIVAPGGGSDGAIRHVGQEVGYILEGRLELTVDGETSVLEQGDSFFFESQRRHGYRNPGPEVARVLWVNTPPTF</sequence>
<keyword evidence="4" id="KW-1185">Reference proteome</keyword>
<accession>A0A369TCN6</accession>